<organism evidence="1 2">
    <name type="scientific">Limnohabitans lacus</name>
    <dbReference type="NCBI Taxonomy" id="3045173"/>
    <lineage>
        <taxon>Bacteria</taxon>
        <taxon>Pseudomonadati</taxon>
        <taxon>Pseudomonadota</taxon>
        <taxon>Betaproteobacteria</taxon>
        <taxon>Burkholderiales</taxon>
        <taxon>Comamonadaceae</taxon>
        <taxon>Limnohabitans</taxon>
    </lineage>
</organism>
<evidence type="ECO:0000313" key="2">
    <source>
        <dbReference type="Proteomes" id="UP001431902"/>
    </source>
</evidence>
<dbReference type="EMBL" id="JASGBH010000007">
    <property type="protein sequence ID" value="MDI9234342.1"/>
    <property type="molecule type" value="Genomic_DNA"/>
</dbReference>
<keyword evidence="2" id="KW-1185">Reference proteome</keyword>
<dbReference type="Proteomes" id="UP001431902">
    <property type="component" value="Unassembled WGS sequence"/>
</dbReference>
<comment type="caution">
    <text evidence="1">The sequence shown here is derived from an EMBL/GenBank/DDBJ whole genome shotgun (WGS) entry which is preliminary data.</text>
</comment>
<accession>A0ABT6X871</accession>
<protein>
    <recommendedName>
        <fullName evidence="3">DUF1566 domain-containing protein</fullName>
    </recommendedName>
</protein>
<name>A0ABT6X871_9BURK</name>
<gene>
    <name evidence="1" type="ORF">QLQ16_10885</name>
</gene>
<evidence type="ECO:0000313" key="1">
    <source>
        <dbReference type="EMBL" id="MDI9234342.1"/>
    </source>
</evidence>
<evidence type="ECO:0008006" key="3">
    <source>
        <dbReference type="Google" id="ProtNLM"/>
    </source>
</evidence>
<proteinExistence type="predicted"/>
<dbReference type="RefSeq" id="WP_283224716.1">
    <property type="nucleotide sequence ID" value="NZ_JASGBH010000007.1"/>
</dbReference>
<sequence length="127" mass="13840">MQTTTLSALPALGTPLDGGIFVGLVTQPDGTHTAVALLPDRATRLNWQAATDWASGLNAQLPTRQMMAAIRANTQDRPQSGWLWTSESHEEDASCAWYCYFDDGDQIGYRKSYEGSAVAVRLIHITA</sequence>
<reference evidence="1" key="1">
    <citation type="submission" date="2023-05" db="EMBL/GenBank/DDBJ databases">
        <title>Limnohabitans sp. strain HM2-2 Genome sequencing and assembly.</title>
        <authorList>
            <person name="Jung Y."/>
        </authorList>
    </citation>
    <scope>NUCLEOTIDE SEQUENCE</scope>
    <source>
        <strain evidence="1">HM2-2</strain>
    </source>
</reference>